<reference evidence="1 2" key="1">
    <citation type="submission" date="2022-01" db="EMBL/GenBank/DDBJ databases">
        <authorList>
            <person name="Xiong W."/>
            <person name="Schranz E."/>
        </authorList>
    </citation>
    <scope>NUCLEOTIDE SEQUENCE [LARGE SCALE GENOMIC DNA]</scope>
</reference>
<proteinExistence type="predicted"/>
<dbReference type="EMBL" id="CAKMRJ010004445">
    <property type="protein sequence ID" value="CAH1435733.1"/>
    <property type="molecule type" value="Genomic_DNA"/>
</dbReference>
<evidence type="ECO:0000313" key="1">
    <source>
        <dbReference type="EMBL" id="CAH1435733.1"/>
    </source>
</evidence>
<protein>
    <submittedName>
        <fullName evidence="1">Uncharacterized protein</fullName>
    </submittedName>
</protein>
<comment type="caution">
    <text evidence="1">The sequence shown here is derived from an EMBL/GenBank/DDBJ whole genome shotgun (WGS) entry which is preliminary data.</text>
</comment>
<sequence>MNIRWLNDSLIVCKNTDVCPGKSCIFHLNKTDYIPPWAAIYVNRPKRERARETEGGLRCCCAFAFNSRYLLNQRATNSGFEVISLPNQR</sequence>
<keyword evidence="2" id="KW-1185">Reference proteome</keyword>
<dbReference type="AlphaFoldDB" id="A0AAU9NDY1"/>
<organism evidence="1 2">
    <name type="scientific">Lactuca virosa</name>
    <dbReference type="NCBI Taxonomy" id="75947"/>
    <lineage>
        <taxon>Eukaryota</taxon>
        <taxon>Viridiplantae</taxon>
        <taxon>Streptophyta</taxon>
        <taxon>Embryophyta</taxon>
        <taxon>Tracheophyta</taxon>
        <taxon>Spermatophyta</taxon>
        <taxon>Magnoliopsida</taxon>
        <taxon>eudicotyledons</taxon>
        <taxon>Gunneridae</taxon>
        <taxon>Pentapetalae</taxon>
        <taxon>asterids</taxon>
        <taxon>campanulids</taxon>
        <taxon>Asterales</taxon>
        <taxon>Asteraceae</taxon>
        <taxon>Cichorioideae</taxon>
        <taxon>Cichorieae</taxon>
        <taxon>Lactucinae</taxon>
        <taxon>Lactuca</taxon>
    </lineage>
</organism>
<dbReference type="Proteomes" id="UP001157418">
    <property type="component" value="Unassembled WGS sequence"/>
</dbReference>
<gene>
    <name evidence="1" type="ORF">LVIROSA_LOCUS22148</name>
</gene>
<name>A0AAU9NDY1_9ASTR</name>
<evidence type="ECO:0000313" key="2">
    <source>
        <dbReference type="Proteomes" id="UP001157418"/>
    </source>
</evidence>
<accession>A0AAU9NDY1</accession>